<dbReference type="PANTHER" id="PTHR45453">
    <property type="entry name" value="PHOSPHATE REGULON SENSOR PROTEIN PHOR"/>
    <property type="match status" value="1"/>
</dbReference>
<dbReference type="InterPro" id="IPR050351">
    <property type="entry name" value="BphY/WalK/GraS-like"/>
</dbReference>
<dbReference type="SMART" id="SM00387">
    <property type="entry name" value="HATPase_c"/>
    <property type="match status" value="1"/>
</dbReference>
<keyword evidence="4" id="KW-1003">Cell membrane</keyword>
<dbReference type="PROSITE" id="PS50109">
    <property type="entry name" value="HIS_KIN"/>
    <property type="match status" value="1"/>
</dbReference>
<evidence type="ECO:0000256" key="4">
    <source>
        <dbReference type="ARBA" id="ARBA00022475"/>
    </source>
</evidence>
<evidence type="ECO:0000256" key="5">
    <source>
        <dbReference type="ARBA" id="ARBA00022679"/>
    </source>
</evidence>
<feature type="domain" description="Histidine kinase" evidence="12">
    <location>
        <begin position="126"/>
        <end position="332"/>
    </location>
</feature>
<organism evidence="13">
    <name type="scientific">Clostridium botulinum (strain Eklund 17B / Type B)</name>
    <dbReference type="NCBI Taxonomy" id="935198"/>
    <lineage>
        <taxon>Bacteria</taxon>
        <taxon>Bacillati</taxon>
        <taxon>Bacillota</taxon>
        <taxon>Clostridia</taxon>
        <taxon>Eubacteriales</taxon>
        <taxon>Clostridiaceae</taxon>
        <taxon>Clostridium</taxon>
    </lineage>
</organism>
<dbReference type="HOGENOM" id="CLU_000445_13_1_9"/>
<protein>
    <recommendedName>
        <fullName evidence="3">histidine kinase</fullName>
        <ecNumber evidence="3">2.7.13.3</ecNumber>
    </recommendedName>
</protein>
<keyword evidence="10 11" id="KW-0472">Membrane</keyword>
<dbReference type="KEGG" id="cbk:CLL_A3517"/>
<evidence type="ECO:0000256" key="2">
    <source>
        <dbReference type="ARBA" id="ARBA00004651"/>
    </source>
</evidence>
<accession>B2TR96</accession>
<dbReference type="GO" id="GO:0016036">
    <property type="term" value="P:cellular response to phosphate starvation"/>
    <property type="evidence" value="ECO:0007669"/>
    <property type="project" value="TreeGrafter"/>
</dbReference>
<dbReference type="InterPro" id="IPR036097">
    <property type="entry name" value="HisK_dim/P_sf"/>
</dbReference>
<evidence type="ECO:0000256" key="7">
    <source>
        <dbReference type="ARBA" id="ARBA00022777"/>
    </source>
</evidence>
<dbReference type="InterPro" id="IPR003594">
    <property type="entry name" value="HATPase_dom"/>
</dbReference>
<reference evidence="13" key="2">
    <citation type="submission" date="2009-08" db="EMBL/GenBank/DDBJ databases">
        <authorList>
            <person name="Shrivastava S."/>
            <person name="Brinkac L.M."/>
            <person name="Dodson R.J."/>
            <person name="Harkins D.M."/>
            <person name="Durkin A.S."/>
            <person name="Sutton G."/>
        </authorList>
    </citation>
    <scope>NUCLEOTIDE SEQUENCE</scope>
    <source>
        <strain evidence="13">Eklund 17B</strain>
    </source>
</reference>
<keyword evidence="6 11" id="KW-0812">Transmembrane</keyword>
<dbReference type="InterPro" id="IPR004358">
    <property type="entry name" value="Sig_transdc_His_kin-like_C"/>
</dbReference>
<keyword evidence="8 11" id="KW-1133">Transmembrane helix</keyword>
<dbReference type="EC" id="2.7.13.3" evidence="3"/>
<comment type="catalytic activity">
    <reaction evidence="1">
        <text>ATP + protein L-histidine = ADP + protein N-phospho-L-histidine.</text>
        <dbReference type="EC" id="2.7.13.3"/>
    </reaction>
</comment>
<feature type="transmembrane region" description="Helical" evidence="11">
    <location>
        <begin position="37"/>
        <end position="55"/>
    </location>
</feature>
<dbReference type="Gene3D" id="3.30.565.10">
    <property type="entry name" value="Histidine kinase-like ATPase, C-terminal domain"/>
    <property type="match status" value="1"/>
</dbReference>
<dbReference type="GO" id="GO:0005886">
    <property type="term" value="C:plasma membrane"/>
    <property type="evidence" value="ECO:0007669"/>
    <property type="project" value="UniProtKB-SubCell"/>
</dbReference>
<evidence type="ECO:0000256" key="6">
    <source>
        <dbReference type="ARBA" id="ARBA00022692"/>
    </source>
</evidence>
<dbReference type="AlphaFoldDB" id="B2TR96"/>
<evidence type="ECO:0000256" key="10">
    <source>
        <dbReference type="ARBA" id="ARBA00023136"/>
    </source>
</evidence>
<keyword evidence="7 13" id="KW-0418">Kinase</keyword>
<keyword evidence="5" id="KW-0808">Transferase</keyword>
<evidence type="ECO:0000259" key="12">
    <source>
        <dbReference type="PROSITE" id="PS50109"/>
    </source>
</evidence>
<dbReference type="InterPro" id="IPR005467">
    <property type="entry name" value="His_kinase_dom"/>
</dbReference>
<dbReference type="InterPro" id="IPR036890">
    <property type="entry name" value="HATPase_C_sf"/>
</dbReference>
<comment type="subcellular location">
    <subcellularLocation>
        <location evidence="2">Cell membrane</location>
        <topology evidence="2">Multi-pass membrane protein</topology>
    </subcellularLocation>
</comment>
<dbReference type="EMBL" id="CP001056">
    <property type="protein sequence ID" value="ACD22371.1"/>
    <property type="molecule type" value="Genomic_DNA"/>
</dbReference>
<dbReference type="GO" id="GO:0004721">
    <property type="term" value="F:phosphoprotein phosphatase activity"/>
    <property type="evidence" value="ECO:0007669"/>
    <property type="project" value="TreeGrafter"/>
</dbReference>
<reference evidence="13" key="1">
    <citation type="submission" date="2009-06" db="EMBL/GenBank/DDBJ databases">
        <authorList>
            <consortium name="US DOE Joint Genome Institute (JGI-PGF)"/>
            <person name="Lucas S."/>
            <person name="Copeland A."/>
            <person name="Lapidus A."/>
            <person name="Glavina del Rio T."/>
            <person name="Dalin E."/>
            <person name="Tice H."/>
            <person name="Bruce D."/>
            <person name="Goodwin L."/>
            <person name="Pitluck S."/>
            <person name="Kyrpides N."/>
            <person name="Mavromatis K."/>
            <person name="Ivanova N."/>
            <person name="Saunders E."/>
            <person name="Brettin T."/>
            <person name="Detter J.C."/>
            <person name="Han C."/>
            <person name="Larimer F."/>
            <person name="Land M."/>
            <person name="Hauser L."/>
            <person name="Markowitz V."/>
            <person name="Cheng J.-F."/>
            <person name="Hugenholtz P."/>
            <person name="Woyke T."/>
            <person name="Wu D."/>
            <person name="Gronow S."/>
            <person name="Klenk H.-P."/>
            <person name="Eisen J.A."/>
        </authorList>
    </citation>
    <scope>NUCLEOTIDE SEQUENCE</scope>
    <source>
        <strain evidence="13">Eklund 17B</strain>
    </source>
</reference>
<evidence type="ECO:0000256" key="9">
    <source>
        <dbReference type="ARBA" id="ARBA00023012"/>
    </source>
</evidence>
<feature type="transmembrane region" description="Helical" evidence="11">
    <location>
        <begin position="12"/>
        <end position="31"/>
    </location>
</feature>
<accession>U4PKT1</accession>
<dbReference type="PRINTS" id="PR00344">
    <property type="entry name" value="BCTRLSENSOR"/>
</dbReference>
<dbReference type="Pfam" id="PF02518">
    <property type="entry name" value="HATPase_c"/>
    <property type="match status" value="1"/>
</dbReference>
<dbReference type="PANTHER" id="PTHR45453:SF2">
    <property type="entry name" value="HISTIDINE KINASE"/>
    <property type="match status" value="1"/>
</dbReference>
<gene>
    <name evidence="13" type="ordered locus">CLL_A3517</name>
</gene>
<evidence type="ECO:0000256" key="3">
    <source>
        <dbReference type="ARBA" id="ARBA00012438"/>
    </source>
</evidence>
<evidence type="ECO:0000256" key="8">
    <source>
        <dbReference type="ARBA" id="ARBA00022989"/>
    </source>
</evidence>
<evidence type="ECO:0000313" key="13">
    <source>
        <dbReference type="EMBL" id="ACD22371.1"/>
    </source>
</evidence>
<dbReference type="GO" id="GO:0000155">
    <property type="term" value="F:phosphorelay sensor kinase activity"/>
    <property type="evidence" value="ECO:0007669"/>
    <property type="project" value="InterPro"/>
</dbReference>
<dbReference type="PATRIC" id="fig|935198.13.peg.3449"/>
<dbReference type="SUPFAM" id="SSF55874">
    <property type="entry name" value="ATPase domain of HSP90 chaperone/DNA topoisomerase II/histidine kinase"/>
    <property type="match status" value="1"/>
</dbReference>
<evidence type="ECO:0000256" key="11">
    <source>
        <dbReference type="SAM" id="Phobius"/>
    </source>
</evidence>
<sequence length="338" mass="39595">MSILGYLKDRLLYLIINFILFISIVSVMLMLKIPLVIIFITFLMWFVPISIYFVLEIIKYKKFYDNLNGVMEKLDRKYLLSELIDEPNFIEGKILYNILKETNRDMNEEIKKYKNAQIDYREYIETWVHEIKTPIASSMLVIDNNLNETTNKIKYQIKRVEEFVEQVLYYSKIGEVSKDYIVKEFKIKTVINKVIKNNSRDFITKKISLEMNDLEQNIYSDEKWIYFILNQIIGNSLKYSKDNDSKIKIYSLKNNHNVTLVVEDNGVGINNQDTDKVFEKGFTGENGRIYGRSTGMGLYICKKLSEKLGISISINSLKGQGTKVNIIFPIGKLTDYVK</sequence>
<dbReference type="SUPFAM" id="SSF47384">
    <property type="entry name" value="Homodimeric domain of signal transducing histidine kinase"/>
    <property type="match status" value="1"/>
</dbReference>
<proteinExistence type="predicted"/>
<keyword evidence="9" id="KW-0902">Two-component regulatory system</keyword>
<name>B2TR96_CLOBB</name>
<evidence type="ECO:0000256" key="1">
    <source>
        <dbReference type="ARBA" id="ARBA00000085"/>
    </source>
</evidence>